<reference evidence="4" key="2">
    <citation type="submission" date="2020-09" db="EMBL/GenBank/DDBJ databases">
        <authorList>
            <person name="Sun Q."/>
            <person name="Ohkuma M."/>
        </authorList>
    </citation>
    <scope>NUCLEOTIDE SEQUENCE</scope>
    <source>
        <strain evidence="4">JCM 31311</strain>
    </source>
</reference>
<evidence type="ECO:0000313" key="5">
    <source>
        <dbReference type="Proteomes" id="UP000603865"/>
    </source>
</evidence>
<dbReference type="SMART" id="SM01043">
    <property type="entry name" value="BTAD"/>
    <property type="match status" value="1"/>
</dbReference>
<feature type="domain" description="Bacterial transcriptional activator" evidence="3">
    <location>
        <begin position="95"/>
        <end position="229"/>
    </location>
</feature>
<dbReference type="Pfam" id="PF13191">
    <property type="entry name" value="AAA_16"/>
    <property type="match status" value="1"/>
</dbReference>
<dbReference type="InterPro" id="IPR041664">
    <property type="entry name" value="AAA_16"/>
</dbReference>
<reference evidence="4" key="1">
    <citation type="journal article" date="2014" name="Int. J. Syst. Evol. Microbiol.">
        <title>Complete genome sequence of Corynebacterium casei LMG S-19264T (=DSM 44701T), isolated from a smear-ripened cheese.</title>
        <authorList>
            <consortium name="US DOE Joint Genome Institute (JGI-PGF)"/>
            <person name="Walter F."/>
            <person name="Albersmeier A."/>
            <person name="Kalinowski J."/>
            <person name="Ruckert C."/>
        </authorList>
    </citation>
    <scope>NUCLEOTIDE SEQUENCE</scope>
    <source>
        <strain evidence="4">JCM 31311</strain>
    </source>
</reference>
<dbReference type="InterPro" id="IPR027417">
    <property type="entry name" value="P-loop_NTPase"/>
</dbReference>
<evidence type="ECO:0000256" key="1">
    <source>
        <dbReference type="ARBA" id="ARBA00022741"/>
    </source>
</evidence>
<dbReference type="GO" id="GO:0005737">
    <property type="term" value="C:cytoplasm"/>
    <property type="evidence" value="ECO:0007669"/>
    <property type="project" value="TreeGrafter"/>
</dbReference>
<accession>A0A918FCP6</accession>
<evidence type="ECO:0000256" key="2">
    <source>
        <dbReference type="ARBA" id="ARBA00022840"/>
    </source>
</evidence>
<organism evidence="4 5">
    <name type="scientific">Deinococcus ruber</name>
    <dbReference type="NCBI Taxonomy" id="1848197"/>
    <lineage>
        <taxon>Bacteria</taxon>
        <taxon>Thermotogati</taxon>
        <taxon>Deinococcota</taxon>
        <taxon>Deinococci</taxon>
        <taxon>Deinococcales</taxon>
        <taxon>Deinococcaceae</taxon>
        <taxon>Deinococcus</taxon>
    </lineage>
</organism>
<dbReference type="EMBL" id="BMQL01000051">
    <property type="protein sequence ID" value="GGR30879.1"/>
    <property type="molecule type" value="Genomic_DNA"/>
</dbReference>
<sequence length="1099" mass="119546">MPNGSWRLSLFGVPQLRAPDAHLVRCEGKPLALLTYLALEGRVARARLADLLWPGVGETTGRNNLVMLLRRLRHSAGAELWQPGDSLSLRPEVEVDVRALLAGTARLSPELFEAGPLLEGAAWPELEEFSEWLLGWREWLDALRARLALDEARTREQAGQFLPAQQAAAWALRLDPVSEDAHRARMRLAYLAGDRAAALQAYQHCQDTLQERLNTAPLPMTQALARLIERGGQLPQLPEVPAPLPRTLHPSVLVGREAAWAAMEAAWQRGQTILVVGEAGAGKSRLATEFAASKGCTLLLEGRPGDASVPYAAAIRHLRRALGSGAPQLGEAALRSLSRLLPELGDQPDSGEGADARLKHSIAQVLAGARQEKAAVLYDDLQYTDDASIEVSGLLAPQQDGPGILVCYRRGELARPHEDALATLVTAGRAVRIELEGLSAAEVGTLLASAGLPESALLGEQLVHVTGGNPMFVLEAARHLQEAGQQRALLNAVAVPPRLEQMVLARLDRLAGAALPVARAASVLQQSFTPEQVAELLGVPLLEAGAAWDELERAEILRGERFSHDLLAEAVYRGMPPVVRRLLHRAAARLLERQHAPAARVARHWLDGGSQPEAAQWLIQAGAAARATFRPREAEGFYEQAVQLYDALGQPDDAFEGLIGQVAMLHEMEDARSRQATLIQALKARARTPVQRATAHRQAAAWLFMQNDVAGMEREVRAGLALVEESGNLALEAELYETLAALMLVSRRPDEAAAALRQMLRISEQTGDVTRQAISYDGLGQVSGYTSPEEALRLFRHAESLCLQIRDLPQASAIVTKQARMQQKLGDFRGALGTAERALKYLDAQDSYHARQLINVYFRTLCWQALGEHAHALAQIDAAQRVHAVSESMWLDALEMQRVRLLLDLGQVEQAHRVSERVMASARLAASLQIDRASMWAAVLVTLRRTGEALSVLDEAQTLLDSYPDVYLRPRLHLERAALLAPSEARPQLEMALEDAAATGLRGVALAAQARLAQTQLALGLPVLLPDDGDPDAVVSRGELLRTRAQVLTHLNDARAPDAWAAADRWKQERLQTLAPADRAAFLGGPLARQLGMEAKKPV</sequence>
<gene>
    <name evidence="4" type="ORF">GCM10008957_46990</name>
</gene>
<dbReference type="InterPro" id="IPR005158">
    <property type="entry name" value="BTAD"/>
</dbReference>
<dbReference type="GO" id="GO:0005524">
    <property type="term" value="F:ATP binding"/>
    <property type="evidence" value="ECO:0007669"/>
    <property type="project" value="UniProtKB-KW"/>
</dbReference>
<keyword evidence="1" id="KW-0547">Nucleotide-binding</keyword>
<dbReference type="AlphaFoldDB" id="A0A918FCP6"/>
<dbReference type="SUPFAM" id="SSF48452">
    <property type="entry name" value="TPR-like"/>
    <property type="match status" value="2"/>
</dbReference>
<evidence type="ECO:0000313" key="4">
    <source>
        <dbReference type="EMBL" id="GGR30879.1"/>
    </source>
</evidence>
<proteinExistence type="predicted"/>
<dbReference type="Proteomes" id="UP000603865">
    <property type="component" value="Unassembled WGS sequence"/>
</dbReference>
<comment type="caution">
    <text evidence="4">The sequence shown here is derived from an EMBL/GenBank/DDBJ whole genome shotgun (WGS) entry which is preliminary data.</text>
</comment>
<dbReference type="SUPFAM" id="SSF52540">
    <property type="entry name" value="P-loop containing nucleoside triphosphate hydrolases"/>
    <property type="match status" value="1"/>
</dbReference>
<dbReference type="PANTHER" id="PTHR16305:SF28">
    <property type="entry name" value="GUANYLATE CYCLASE DOMAIN-CONTAINING PROTEIN"/>
    <property type="match status" value="1"/>
</dbReference>
<name>A0A918FCP6_9DEIO</name>
<dbReference type="GO" id="GO:0004016">
    <property type="term" value="F:adenylate cyclase activity"/>
    <property type="evidence" value="ECO:0007669"/>
    <property type="project" value="TreeGrafter"/>
</dbReference>
<dbReference type="InterPro" id="IPR011990">
    <property type="entry name" value="TPR-like_helical_dom_sf"/>
</dbReference>
<dbReference type="Gene3D" id="1.10.10.10">
    <property type="entry name" value="Winged helix-like DNA-binding domain superfamily/Winged helix DNA-binding domain"/>
    <property type="match status" value="1"/>
</dbReference>
<evidence type="ECO:0000259" key="3">
    <source>
        <dbReference type="SMART" id="SM01043"/>
    </source>
</evidence>
<protein>
    <submittedName>
        <fullName evidence="4">Transcriptional activator</fullName>
    </submittedName>
</protein>
<dbReference type="Gene3D" id="1.25.40.10">
    <property type="entry name" value="Tetratricopeptide repeat domain"/>
    <property type="match status" value="3"/>
</dbReference>
<dbReference type="PANTHER" id="PTHR16305">
    <property type="entry name" value="TESTICULAR SOLUBLE ADENYLYL CYCLASE"/>
    <property type="match status" value="1"/>
</dbReference>
<dbReference type="RefSeq" id="WP_189092954.1">
    <property type="nucleotide sequence ID" value="NZ_BMQL01000051.1"/>
</dbReference>
<keyword evidence="5" id="KW-1185">Reference proteome</keyword>
<keyword evidence="2" id="KW-0067">ATP-binding</keyword>
<dbReference type="Pfam" id="PF03704">
    <property type="entry name" value="BTAD"/>
    <property type="match status" value="1"/>
</dbReference>
<dbReference type="InterPro" id="IPR036388">
    <property type="entry name" value="WH-like_DNA-bd_sf"/>
</dbReference>